<keyword evidence="4 7" id="KW-0812">Transmembrane</keyword>
<keyword evidence="5 7" id="KW-1133">Transmembrane helix</keyword>
<comment type="subcellular location">
    <subcellularLocation>
        <location evidence="7">Cell inner membrane</location>
        <topology evidence="7">Multi-pass membrane protein</topology>
    </subcellularLocation>
    <subcellularLocation>
        <location evidence="1">Cell membrane</location>
        <topology evidence="1">Multi-pass membrane protein</topology>
    </subcellularLocation>
</comment>
<dbReference type="InterPro" id="IPR055348">
    <property type="entry name" value="DctQ"/>
</dbReference>
<feature type="transmembrane region" description="Helical" evidence="7">
    <location>
        <begin position="107"/>
        <end position="129"/>
    </location>
</feature>
<feature type="transmembrane region" description="Helical" evidence="7">
    <location>
        <begin position="149"/>
        <end position="173"/>
    </location>
</feature>
<name>A0A9Q2P7X6_9RHOB</name>
<dbReference type="Pfam" id="PF04290">
    <property type="entry name" value="DctQ"/>
    <property type="match status" value="1"/>
</dbReference>
<gene>
    <name evidence="9" type="ORF">JQX41_04625</name>
    <name evidence="10" type="ORF">JQX48_04625</name>
</gene>
<evidence type="ECO:0000256" key="2">
    <source>
        <dbReference type="ARBA" id="ARBA00022448"/>
    </source>
</evidence>
<dbReference type="EMBL" id="JAFBXE010000002">
    <property type="protein sequence ID" value="MBM2411574.1"/>
    <property type="molecule type" value="Genomic_DNA"/>
</dbReference>
<reference evidence="9 12" key="1">
    <citation type="submission" date="2021-01" db="EMBL/GenBank/DDBJ databases">
        <title>Diatom-associated Roseobacters Show Island Model of Population Structure.</title>
        <authorList>
            <person name="Qu L."/>
            <person name="Feng X."/>
            <person name="Chen Y."/>
            <person name="Li L."/>
            <person name="Wang X."/>
            <person name="Hu Z."/>
            <person name="Wang H."/>
            <person name="Luo H."/>
        </authorList>
    </citation>
    <scope>NUCLEOTIDE SEQUENCE</scope>
    <source>
        <strain evidence="10 12">CC28-63</strain>
        <strain evidence="9">CC28-69</strain>
    </source>
</reference>
<dbReference type="Proteomes" id="UP000755667">
    <property type="component" value="Unassembled WGS sequence"/>
</dbReference>
<evidence type="ECO:0000256" key="6">
    <source>
        <dbReference type="ARBA" id="ARBA00023136"/>
    </source>
</evidence>
<keyword evidence="3" id="KW-1003">Cell membrane</keyword>
<feature type="transmembrane region" description="Helical" evidence="7">
    <location>
        <begin position="73"/>
        <end position="95"/>
    </location>
</feature>
<dbReference type="RefSeq" id="WP_085631214.1">
    <property type="nucleotide sequence ID" value="NZ_JAFBWU010000002.1"/>
</dbReference>
<dbReference type="GO" id="GO:0022857">
    <property type="term" value="F:transmembrane transporter activity"/>
    <property type="evidence" value="ECO:0007669"/>
    <property type="project" value="UniProtKB-UniRule"/>
</dbReference>
<dbReference type="EMBL" id="JAFBXF010000002">
    <property type="protein sequence ID" value="MBM2416241.1"/>
    <property type="molecule type" value="Genomic_DNA"/>
</dbReference>
<dbReference type="AlphaFoldDB" id="A0A9Q2P7X6"/>
<keyword evidence="12" id="KW-1185">Reference proteome</keyword>
<comment type="subunit">
    <text evidence="7">The complex comprises the extracytoplasmic solute receptor protein and the two transmembrane proteins.</text>
</comment>
<comment type="function">
    <text evidence="7">Part of the tripartite ATP-independent periplasmic (TRAP) transport system.</text>
</comment>
<keyword evidence="2 7" id="KW-0813">Transport</keyword>
<comment type="similarity">
    <text evidence="7">Belongs to the TRAP transporter small permease family.</text>
</comment>
<dbReference type="GeneID" id="62642029"/>
<evidence type="ECO:0000313" key="12">
    <source>
        <dbReference type="Proteomes" id="UP000809440"/>
    </source>
</evidence>
<evidence type="ECO:0000256" key="4">
    <source>
        <dbReference type="ARBA" id="ARBA00022692"/>
    </source>
</evidence>
<evidence type="ECO:0000256" key="1">
    <source>
        <dbReference type="ARBA" id="ARBA00004651"/>
    </source>
</evidence>
<evidence type="ECO:0000259" key="8">
    <source>
        <dbReference type="Pfam" id="PF04290"/>
    </source>
</evidence>
<evidence type="ECO:0000313" key="10">
    <source>
        <dbReference type="EMBL" id="MBM2416241.1"/>
    </source>
</evidence>
<comment type="caution">
    <text evidence="9">The sequence shown here is derived from an EMBL/GenBank/DDBJ whole genome shotgun (WGS) entry which is preliminary data.</text>
</comment>
<keyword evidence="7" id="KW-0997">Cell inner membrane</keyword>
<dbReference type="GO" id="GO:0005886">
    <property type="term" value="C:plasma membrane"/>
    <property type="evidence" value="ECO:0007669"/>
    <property type="project" value="UniProtKB-SubCell"/>
</dbReference>
<accession>A0A9Q2P7X6</accession>
<evidence type="ECO:0000256" key="5">
    <source>
        <dbReference type="ARBA" id="ARBA00022989"/>
    </source>
</evidence>
<organism evidence="9 11">
    <name type="scientific">Marivita cryptomonadis</name>
    <dbReference type="NCBI Taxonomy" id="505252"/>
    <lineage>
        <taxon>Bacteria</taxon>
        <taxon>Pseudomonadati</taxon>
        <taxon>Pseudomonadota</taxon>
        <taxon>Alphaproteobacteria</taxon>
        <taxon>Rhodobacterales</taxon>
        <taxon>Roseobacteraceae</taxon>
        <taxon>Marivita</taxon>
    </lineage>
</organism>
<proteinExistence type="inferred from homology"/>
<keyword evidence="6 7" id="KW-0472">Membrane</keyword>
<evidence type="ECO:0000313" key="9">
    <source>
        <dbReference type="EMBL" id="MBM2411574.1"/>
    </source>
</evidence>
<protein>
    <recommendedName>
        <fullName evidence="7">TRAP transporter small permease protein</fullName>
    </recommendedName>
</protein>
<dbReference type="OrthoDB" id="6183232at2"/>
<evidence type="ECO:0000256" key="7">
    <source>
        <dbReference type="RuleBase" id="RU369079"/>
    </source>
</evidence>
<feature type="transmembrane region" description="Helical" evidence="7">
    <location>
        <begin position="12"/>
        <end position="32"/>
    </location>
</feature>
<sequence length="194" mass="20505">MKTAIERLARAMAILGGIVMVALVLLTCVSVFGRGLNSMGHSGWLTSLSQSFADGLIASGVGPVTGDFELVEAGIAFSIFAFLPICQLYAGHATVDVFTSRLSGKANAWLIAFWDVVLTLVIWLITWRLCAGLLDKMGNGETTFLLQFPIWWAYGASFVAAAVASVTALYCSVGRVSYAATGRTILPESGADAT</sequence>
<dbReference type="Proteomes" id="UP000809440">
    <property type="component" value="Unassembled WGS sequence"/>
</dbReference>
<evidence type="ECO:0000313" key="11">
    <source>
        <dbReference type="Proteomes" id="UP000755667"/>
    </source>
</evidence>
<feature type="domain" description="Tripartite ATP-independent periplasmic transporters DctQ component" evidence="8">
    <location>
        <begin position="63"/>
        <end position="170"/>
    </location>
</feature>
<evidence type="ECO:0000256" key="3">
    <source>
        <dbReference type="ARBA" id="ARBA00022475"/>
    </source>
</evidence>